<accession>E4Y0U7</accession>
<dbReference type="EMBL" id="FN653534">
    <property type="protein sequence ID" value="CBY15505.1"/>
    <property type="molecule type" value="Genomic_DNA"/>
</dbReference>
<name>E4Y0U7_OIKDI</name>
<dbReference type="InParanoid" id="E4Y0U7"/>
<dbReference type="Proteomes" id="UP000001307">
    <property type="component" value="Unassembled WGS sequence"/>
</dbReference>
<keyword evidence="2" id="KW-1185">Reference proteome</keyword>
<proteinExistence type="predicted"/>
<reference evidence="1" key="1">
    <citation type="journal article" date="2010" name="Science">
        <title>Plasticity of animal genome architecture unmasked by rapid evolution of a pelagic tunicate.</title>
        <authorList>
            <person name="Denoeud F."/>
            <person name="Henriet S."/>
            <person name="Mungpakdee S."/>
            <person name="Aury J.M."/>
            <person name="Da Silva C."/>
            <person name="Brinkmann H."/>
            <person name="Mikhaleva J."/>
            <person name="Olsen L.C."/>
            <person name="Jubin C."/>
            <person name="Canestro C."/>
            <person name="Bouquet J.M."/>
            <person name="Danks G."/>
            <person name="Poulain J."/>
            <person name="Campsteijn C."/>
            <person name="Adamski M."/>
            <person name="Cross I."/>
            <person name="Yadetie F."/>
            <person name="Muffato M."/>
            <person name="Louis A."/>
            <person name="Butcher S."/>
            <person name="Tsagkogeorga G."/>
            <person name="Konrad A."/>
            <person name="Singh S."/>
            <person name="Jensen M.F."/>
            <person name="Cong E.H."/>
            <person name="Eikeseth-Otteraa H."/>
            <person name="Noel B."/>
            <person name="Anthouard V."/>
            <person name="Porcel B.M."/>
            <person name="Kachouri-Lafond R."/>
            <person name="Nishino A."/>
            <person name="Ugolini M."/>
            <person name="Chourrout P."/>
            <person name="Nishida H."/>
            <person name="Aasland R."/>
            <person name="Huzurbazar S."/>
            <person name="Westhof E."/>
            <person name="Delsuc F."/>
            <person name="Lehrach H."/>
            <person name="Reinhardt R."/>
            <person name="Weissenbach J."/>
            <person name="Roy S.W."/>
            <person name="Artiguenave F."/>
            <person name="Postlethwait J.H."/>
            <person name="Manak J.R."/>
            <person name="Thompson E.M."/>
            <person name="Jaillon O."/>
            <person name="Du Pasquier L."/>
            <person name="Boudinot P."/>
            <person name="Liberles D.A."/>
            <person name="Volff J.N."/>
            <person name="Philippe H."/>
            <person name="Lenhard B."/>
            <person name="Roest Crollius H."/>
            <person name="Wincker P."/>
            <person name="Chourrout D."/>
        </authorList>
    </citation>
    <scope>NUCLEOTIDE SEQUENCE [LARGE SCALE GENOMIC DNA]</scope>
</reference>
<protein>
    <submittedName>
        <fullName evidence="1">Uncharacterized protein</fullName>
    </submittedName>
</protein>
<sequence length="519" mass="59930">MEALMWGHLGKYSCMEMFLLQRYHSGSSYSCKKGVENVFKQCLITTYTDKMGEEAASQLAEKEAYAIRAYFCSWTLTPYDLETYFGYWDDGNVWESFTDMSFSGRERRQAKPITIASSEGRPIEGGRPQKEDDLIIAAVLSSDNNYSGDYFINEGSGSPYIIINRPVVINHAEPVDPVDLVKIAAHIIEPNLGILVTDHFVNISAASYSNDDSFFSGMCNHWSKMQKSLDKSAKEGIKEVIFSEKIDQMLKDLNFTTSERDEIKEEISEISWEIGMTWNAVSSFNPFCENKEQWPMLPEEVKEEMRCEIPQAADMLVKCFDEYILGRVPHGDDYWRNILRFGICTYSQISRNCLSMSHVSADIEEIYEETLNDIFYYEEEEHASNAIMITILDKIKLFPTEYDNFINWSWAEAQRYLPDEITREIEIYVGNPAEKFLKFIDDLEKGLLINKSGIERPIINFGTNFLKFLKTILFEEEDSLCNFMSSAIEDQKALLYKITQITKISRVSAFFRRKARFDA</sequence>
<organism evidence="1">
    <name type="scientific">Oikopleura dioica</name>
    <name type="common">Tunicate</name>
    <dbReference type="NCBI Taxonomy" id="34765"/>
    <lineage>
        <taxon>Eukaryota</taxon>
        <taxon>Metazoa</taxon>
        <taxon>Chordata</taxon>
        <taxon>Tunicata</taxon>
        <taxon>Appendicularia</taxon>
        <taxon>Copelata</taxon>
        <taxon>Oikopleuridae</taxon>
        <taxon>Oikopleura</taxon>
    </lineage>
</organism>
<evidence type="ECO:0000313" key="2">
    <source>
        <dbReference type="Proteomes" id="UP000001307"/>
    </source>
</evidence>
<dbReference type="AlphaFoldDB" id="E4Y0U7"/>
<evidence type="ECO:0000313" key="1">
    <source>
        <dbReference type="EMBL" id="CBY15505.1"/>
    </source>
</evidence>
<gene>
    <name evidence="1" type="ORF">GSOID_T00013783001</name>
</gene>